<sequence length="126" mass="15081">MNKSNRISESELEIMQILWNSKRPMTAPEIRKILQEQKNWKKSTVLTLIKRLTDKEVIACEKKELFYYTPLVTEQEYADYQTQTLVDKLYNGSLKNYVLSLCDRNKLNEDDLKELRDYFMEGMDDE</sequence>
<evidence type="ECO:0000256" key="3">
    <source>
        <dbReference type="ARBA" id="ARBA00023163"/>
    </source>
</evidence>
<evidence type="ECO:0000313" key="5">
    <source>
        <dbReference type="Proteomes" id="UP000749471"/>
    </source>
</evidence>
<comment type="caution">
    <text evidence="4">The sequence shown here is derived from an EMBL/GenBank/DDBJ whole genome shotgun (WGS) entry which is preliminary data.</text>
</comment>
<dbReference type="PIRSF" id="PIRSF019455">
    <property type="entry name" value="CopR_AtkY"/>
    <property type="match status" value="1"/>
</dbReference>
<keyword evidence="1" id="KW-0805">Transcription regulation</keyword>
<dbReference type="Proteomes" id="UP000749471">
    <property type="component" value="Unassembled WGS sequence"/>
</dbReference>
<reference evidence="4 5" key="1">
    <citation type="submission" date="2021-06" db="EMBL/GenBank/DDBJ databases">
        <authorList>
            <person name="Sun Q."/>
            <person name="Li D."/>
        </authorList>
    </citation>
    <scope>NUCLEOTIDE SEQUENCE [LARGE SCALE GENOMIC DNA]</scope>
    <source>
        <strain evidence="4 5">MSJ-40</strain>
    </source>
</reference>
<protein>
    <submittedName>
        <fullName evidence="4">BlaI/MecI/CopY family transcriptional regulator</fullName>
    </submittedName>
</protein>
<keyword evidence="2" id="KW-0238">DNA-binding</keyword>
<proteinExistence type="predicted"/>
<accession>A0ABS6E5S7</accession>
<dbReference type="RefSeq" id="WP_216518925.1">
    <property type="nucleotide sequence ID" value="NZ_JAHLPM010000006.1"/>
</dbReference>
<evidence type="ECO:0000313" key="4">
    <source>
        <dbReference type="EMBL" id="MBU5438109.1"/>
    </source>
</evidence>
<keyword evidence="3" id="KW-0804">Transcription</keyword>
<dbReference type="InterPro" id="IPR005650">
    <property type="entry name" value="BlaI_family"/>
</dbReference>
<gene>
    <name evidence="4" type="ORF">KQI42_08825</name>
</gene>
<organism evidence="4 5">
    <name type="scientific">Tissierella simiarum</name>
    <dbReference type="NCBI Taxonomy" id="2841534"/>
    <lineage>
        <taxon>Bacteria</taxon>
        <taxon>Bacillati</taxon>
        <taxon>Bacillota</taxon>
        <taxon>Tissierellia</taxon>
        <taxon>Tissierellales</taxon>
        <taxon>Tissierellaceae</taxon>
        <taxon>Tissierella</taxon>
    </lineage>
</organism>
<dbReference type="Pfam" id="PF03965">
    <property type="entry name" value="Penicillinase_R"/>
    <property type="match status" value="1"/>
</dbReference>
<evidence type="ECO:0000256" key="1">
    <source>
        <dbReference type="ARBA" id="ARBA00023015"/>
    </source>
</evidence>
<dbReference type="EMBL" id="JAHLPM010000006">
    <property type="protein sequence ID" value="MBU5438109.1"/>
    <property type="molecule type" value="Genomic_DNA"/>
</dbReference>
<evidence type="ECO:0000256" key="2">
    <source>
        <dbReference type="ARBA" id="ARBA00023125"/>
    </source>
</evidence>
<name>A0ABS6E5S7_9FIRM</name>
<keyword evidence="5" id="KW-1185">Reference proteome</keyword>